<accession>A0ABT3FNZ8</accession>
<protein>
    <recommendedName>
        <fullName evidence="2">TonB C-terminal domain-containing protein</fullName>
    </recommendedName>
</protein>
<comment type="caution">
    <text evidence="3">The sequence shown here is derived from an EMBL/GenBank/DDBJ whole genome shotgun (WGS) entry which is preliminary data.</text>
</comment>
<evidence type="ECO:0000259" key="2">
    <source>
        <dbReference type="Pfam" id="PF03544"/>
    </source>
</evidence>
<proteinExistence type="predicted"/>
<reference evidence="3 4" key="1">
    <citation type="submission" date="2022-10" db="EMBL/GenBank/DDBJ databases">
        <title>Luteolibacter flavescens strain MCCC 1K03193, whole genome shotgun sequencing project.</title>
        <authorList>
            <person name="Zhao G."/>
            <person name="Shen L."/>
        </authorList>
    </citation>
    <scope>NUCLEOTIDE SEQUENCE [LARGE SCALE GENOMIC DNA]</scope>
    <source>
        <strain evidence="3 4">MCCC 1K03193</strain>
    </source>
</reference>
<evidence type="ECO:0000313" key="3">
    <source>
        <dbReference type="EMBL" id="MCW1885298.1"/>
    </source>
</evidence>
<feature type="chain" id="PRO_5046547071" description="TonB C-terminal domain-containing protein" evidence="1">
    <location>
        <begin position="25"/>
        <end position="121"/>
    </location>
</feature>
<dbReference type="InterPro" id="IPR037682">
    <property type="entry name" value="TonB_C"/>
</dbReference>
<feature type="signal peptide" evidence="1">
    <location>
        <begin position="1"/>
        <end position="24"/>
    </location>
</feature>
<name>A0ABT3FNZ8_9BACT</name>
<dbReference type="EMBL" id="JAPDDS010000005">
    <property type="protein sequence ID" value="MCW1885298.1"/>
    <property type="molecule type" value="Genomic_DNA"/>
</dbReference>
<evidence type="ECO:0000313" key="4">
    <source>
        <dbReference type="Proteomes" id="UP001207930"/>
    </source>
</evidence>
<sequence>MNTRPMKLAVLLLALGAASCHPSAPEPPSATAATVKGDAQWAFVEVMFNIGRDGKIRDVKVSATDATPALQKKAVARVRSYIPAPEIHNRAARQTIIFHRKTGRVHPMRVEVHSSHRPDGG</sequence>
<feature type="domain" description="TonB C-terminal" evidence="2">
    <location>
        <begin position="44"/>
        <end position="96"/>
    </location>
</feature>
<dbReference type="SUPFAM" id="SSF74653">
    <property type="entry name" value="TolA/TonB C-terminal domain"/>
    <property type="match status" value="1"/>
</dbReference>
<dbReference type="Pfam" id="PF03544">
    <property type="entry name" value="TonB_C"/>
    <property type="match status" value="1"/>
</dbReference>
<keyword evidence="1" id="KW-0732">Signal</keyword>
<dbReference type="Gene3D" id="3.30.1150.10">
    <property type="match status" value="1"/>
</dbReference>
<dbReference type="RefSeq" id="WP_264501255.1">
    <property type="nucleotide sequence ID" value="NZ_JAPDDS010000005.1"/>
</dbReference>
<keyword evidence="4" id="KW-1185">Reference proteome</keyword>
<dbReference type="PROSITE" id="PS51257">
    <property type="entry name" value="PROKAR_LIPOPROTEIN"/>
    <property type="match status" value="1"/>
</dbReference>
<organism evidence="3 4">
    <name type="scientific">Luteolibacter flavescens</name>
    <dbReference type="NCBI Taxonomy" id="1859460"/>
    <lineage>
        <taxon>Bacteria</taxon>
        <taxon>Pseudomonadati</taxon>
        <taxon>Verrucomicrobiota</taxon>
        <taxon>Verrucomicrobiia</taxon>
        <taxon>Verrucomicrobiales</taxon>
        <taxon>Verrucomicrobiaceae</taxon>
        <taxon>Luteolibacter</taxon>
    </lineage>
</organism>
<dbReference type="Proteomes" id="UP001207930">
    <property type="component" value="Unassembled WGS sequence"/>
</dbReference>
<evidence type="ECO:0000256" key="1">
    <source>
        <dbReference type="SAM" id="SignalP"/>
    </source>
</evidence>
<gene>
    <name evidence="3" type="ORF">OKA04_11205</name>
</gene>